<reference evidence="4" key="1">
    <citation type="journal article" date="2021" name="IMA Fungus">
        <title>Genomic characterization of three marine fungi, including Emericellopsis atlantica sp. nov. with signatures of a generalist lifestyle and marine biomass degradation.</title>
        <authorList>
            <person name="Hagestad O.C."/>
            <person name="Hou L."/>
            <person name="Andersen J.H."/>
            <person name="Hansen E.H."/>
            <person name="Altermark B."/>
            <person name="Li C."/>
            <person name="Kuhnert E."/>
            <person name="Cox R.J."/>
            <person name="Crous P.W."/>
            <person name="Spatafora J.W."/>
            <person name="Lail K."/>
            <person name="Amirebrahimi M."/>
            <person name="Lipzen A."/>
            <person name="Pangilinan J."/>
            <person name="Andreopoulos W."/>
            <person name="Hayes R.D."/>
            <person name="Ng V."/>
            <person name="Grigoriev I.V."/>
            <person name="Jackson S.A."/>
            <person name="Sutton T.D.S."/>
            <person name="Dobson A.D.W."/>
            <person name="Rama T."/>
        </authorList>
    </citation>
    <scope>NUCLEOTIDE SEQUENCE</scope>
    <source>
        <strain evidence="4">TRa3180A</strain>
    </source>
</reference>
<dbReference type="InterPro" id="IPR014030">
    <property type="entry name" value="Ketoacyl_synth_N"/>
</dbReference>
<dbReference type="GO" id="GO:0004312">
    <property type="term" value="F:fatty acid synthase activity"/>
    <property type="evidence" value="ECO:0007669"/>
    <property type="project" value="TreeGrafter"/>
</dbReference>
<dbReference type="AlphaFoldDB" id="A0A9P7YZX8"/>
<feature type="domain" description="Beta-ketoacyl synthase-like N-terminal" evidence="3">
    <location>
        <begin position="58"/>
        <end position="100"/>
    </location>
</feature>
<keyword evidence="5" id="KW-1185">Reference proteome</keyword>
<dbReference type="OrthoDB" id="329835at2759"/>
<keyword evidence="1" id="KW-0596">Phosphopantetheine</keyword>
<dbReference type="PANTHER" id="PTHR43775:SF37">
    <property type="entry name" value="SI:DKEY-61P9.11"/>
    <property type="match status" value="1"/>
</dbReference>
<dbReference type="Proteomes" id="UP000887226">
    <property type="component" value="Unassembled WGS sequence"/>
</dbReference>
<dbReference type="InterPro" id="IPR016039">
    <property type="entry name" value="Thiolase-like"/>
</dbReference>
<proteinExistence type="predicted"/>
<sequence length="119" mass="12852">MLNLAANPEVLLKYKGTGPLNSLLSSRASWFYGLEYNVRHCLFQQYGGSASSLPIFANGRKQSLSFLGKSGRSHSFDHHAEDCVRGEGAGSVIVKRLSDAVRDGNTIRAVIPGTGVNQE</sequence>
<evidence type="ECO:0000313" key="4">
    <source>
        <dbReference type="EMBL" id="KAG9242827.1"/>
    </source>
</evidence>
<protein>
    <recommendedName>
        <fullName evidence="3">Beta-ketoacyl synthase-like N-terminal domain-containing protein</fullName>
    </recommendedName>
</protein>
<dbReference type="PANTHER" id="PTHR43775">
    <property type="entry name" value="FATTY ACID SYNTHASE"/>
    <property type="match status" value="1"/>
</dbReference>
<dbReference type="EMBL" id="MU254032">
    <property type="protein sequence ID" value="KAG9242827.1"/>
    <property type="molecule type" value="Genomic_DNA"/>
</dbReference>
<name>A0A9P7YZX8_9HELO</name>
<dbReference type="GO" id="GO:0044550">
    <property type="term" value="P:secondary metabolite biosynthetic process"/>
    <property type="evidence" value="ECO:0007669"/>
    <property type="project" value="TreeGrafter"/>
</dbReference>
<evidence type="ECO:0000313" key="5">
    <source>
        <dbReference type="Proteomes" id="UP000887226"/>
    </source>
</evidence>
<dbReference type="SUPFAM" id="SSF53901">
    <property type="entry name" value="Thiolase-like"/>
    <property type="match status" value="1"/>
</dbReference>
<dbReference type="Pfam" id="PF00109">
    <property type="entry name" value="ketoacyl-synt"/>
    <property type="match status" value="1"/>
</dbReference>
<evidence type="ECO:0000256" key="2">
    <source>
        <dbReference type="ARBA" id="ARBA00022553"/>
    </source>
</evidence>
<keyword evidence="2" id="KW-0597">Phosphoprotein</keyword>
<dbReference type="Gene3D" id="3.40.47.10">
    <property type="match status" value="1"/>
</dbReference>
<comment type="caution">
    <text evidence="4">The sequence shown here is derived from an EMBL/GenBank/DDBJ whole genome shotgun (WGS) entry which is preliminary data.</text>
</comment>
<accession>A0A9P7YZX8</accession>
<dbReference type="GO" id="GO:0006633">
    <property type="term" value="P:fatty acid biosynthetic process"/>
    <property type="evidence" value="ECO:0007669"/>
    <property type="project" value="TreeGrafter"/>
</dbReference>
<evidence type="ECO:0000256" key="1">
    <source>
        <dbReference type="ARBA" id="ARBA00022450"/>
    </source>
</evidence>
<gene>
    <name evidence="4" type="ORF">BJ878DRAFT_513608</name>
</gene>
<evidence type="ECO:0000259" key="3">
    <source>
        <dbReference type="Pfam" id="PF00109"/>
    </source>
</evidence>
<dbReference type="InterPro" id="IPR050091">
    <property type="entry name" value="PKS_NRPS_Biosynth_Enz"/>
</dbReference>
<organism evidence="4 5">
    <name type="scientific">Calycina marina</name>
    <dbReference type="NCBI Taxonomy" id="1763456"/>
    <lineage>
        <taxon>Eukaryota</taxon>
        <taxon>Fungi</taxon>
        <taxon>Dikarya</taxon>
        <taxon>Ascomycota</taxon>
        <taxon>Pezizomycotina</taxon>
        <taxon>Leotiomycetes</taxon>
        <taxon>Helotiales</taxon>
        <taxon>Pezizellaceae</taxon>
        <taxon>Calycina</taxon>
    </lineage>
</organism>